<dbReference type="PANTHER" id="PTHR43085">
    <property type="entry name" value="HEXOKINASE FAMILY MEMBER"/>
    <property type="match status" value="1"/>
</dbReference>
<dbReference type="EC" id="2.7.1.-" evidence="5"/>
<dbReference type="PANTHER" id="PTHR43085:SF57">
    <property type="entry name" value="CARBOHYDRATE KINASE PFKB DOMAIN-CONTAINING PROTEIN"/>
    <property type="match status" value="1"/>
</dbReference>
<dbReference type="CDD" id="cd01167">
    <property type="entry name" value="bac_FRK"/>
    <property type="match status" value="1"/>
</dbReference>
<proteinExistence type="inferred from homology"/>
<dbReference type="EMBL" id="CP042913">
    <property type="protein sequence ID" value="QEG37370.1"/>
    <property type="molecule type" value="Genomic_DNA"/>
</dbReference>
<dbReference type="RefSeq" id="WP_168205426.1">
    <property type="nucleotide sequence ID" value="NZ_CP042913.1"/>
</dbReference>
<sequence>MKRHTIVGIGEILWDVFPDCSRFGGAPANFACSAAGLGRERVGVHMVSSVGTDDLGTRAVAALGHRSVGTSYVESQDKPTGQVRVELDEMGRANYEFASDTAWDNLIWSDDLAELARRTDACCFGTLGQRSERSCATIQKFVSSTASSKLRVFDVNLRPPFVSDAVLLDSLRLANVLKLNDEELPVVAELCGLSGTNQDVMRQLAERFELRAVALTRGAEGAVLLRGSQVSEHAGVKTNVVDTVGAGDAFTAALSLGLLDRSNLQEINEAACSAAAFVCSQSGATPHMSPLNDYSRCMKT</sequence>
<dbReference type="Pfam" id="PF00294">
    <property type="entry name" value="PfkB"/>
    <property type="match status" value="1"/>
</dbReference>
<evidence type="ECO:0000256" key="2">
    <source>
        <dbReference type="ARBA" id="ARBA00022679"/>
    </source>
</evidence>
<name>A0A5B9QIF1_9BACT</name>
<dbReference type="GO" id="GO:0016301">
    <property type="term" value="F:kinase activity"/>
    <property type="evidence" value="ECO:0007669"/>
    <property type="project" value="UniProtKB-KW"/>
</dbReference>
<protein>
    <submittedName>
        <fullName evidence="5">Fructosamine kinase FrlD</fullName>
        <ecNumber evidence="5">2.7.1.-</ecNumber>
    </submittedName>
</protein>
<dbReference type="KEGG" id="bgok:Pr1d_47130"/>
<dbReference type="Proteomes" id="UP000323917">
    <property type="component" value="Chromosome"/>
</dbReference>
<accession>A0A5B9QIF1</accession>
<dbReference type="InterPro" id="IPR050306">
    <property type="entry name" value="PfkB_Carbo_kinase"/>
</dbReference>
<dbReference type="InterPro" id="IPR029056">
    <property type="entry name" value="Ribokinase-like"/>
</dbReference>
<evidence type="ECO:0000259" key="4">
    <source>
        <dbReference type="Pfam" id="PF00294"/>
    </source>
</evidence>
<keyword evidence="3 5" id="KW-0418">Kinase</keyword>
<evidence type="ECO:0000256" key="3">
    <source>
        <dbReference type="ARBA" id="ARBA00022777"/>
    </source>
</evidence>
<gene>
    <name evidence="5" type="primary">frlD</name>
    <name evidence="5" type="ORF">Pr1d_47130</name>
</gene>
<dbReference type="AlphaFoldDB" id="A0A5B9QIF1"/>
<keyword evidence="2 5" id="KW-0808">Transferase</keyword>
<dbReference type="InterPro" id="IPR002173">
    <property type="entry name" value="Carboh/pur_kinase_PfkB_CS"/>
</dbReference>
<dbReference type="Gene3D" id="3.40.1190.20">
    <property type="match status" value="1"/>
</dbReference>
<evidence type="ECO:0000313" key="6">
    <source>
        <dbReference type="Proteomes" id="UP000323917"/>
    </source>
</evidence>
<organism evidence="5 6">
    <name type="scientific">Bythopirellula goksoeyrii</name>
    <dbReference type="NCBI Taxonomy" id="1400387"/>
    <lineage>
        <taxon>Bacteria</taxon>
        <taxon>Pseudomonadati</taxon>
        <taxon>Planctomycetota</taxon>
        <taxon>Planctomycetia</taxon>
        <taxon>Pirellulales</taxon>
        <taxon>Lacipirellulaceae</taxon>
        <taxon>Bythopirellula</taxon>
    </lineage>
</organism>
<reference evidence="5 6" key="1">
    <citation type="submission" date="2019-08" db="EMBL/GenBank/DDBJ databases">
        <title>Deep-cultivation of Planctomycetes and their phenomic and genomic characterization uncovers novel biology.</title>
        <authorList>
            <person name="Wiegand S."/>
            <person name="Jogler M."/>
            <person name="Boedeker C."/>
            <person name="Pinto D."/>
            <person name="Vollmers J."/>
            <person name="Rivas-Marin E."/>
            <person name="Kohn T."/>
            <person name="Peeters S.H."/>
            <person name="Heuer A."/>
            <person name="Rast P."/>
            <person name="Oberbeckmann S."/>
            <person name="Bunk B."/>
            <person name="Jeske O."/>
            <person name="Meyerdierks A."/>
            <person name="Storesund J.E."/>
            <person name="Kallscheuer N."/>
            <person name="Luecker S."/>
            <person name="Lage O.M."/>
            <person name="Pohl T."/>
            <person name="Merkel B.J."/>
            <person name="Hornburger P."/>
            <person name="Mueller R.-W."/>
            <person name="Bruemmer F."/>
            <person name="Labrenz M."/>
            <person name="Spormann A.M."/>
            <person name="Op den Camp H."/>
            <person name="Overmann J."/>
            <person name="Amann R."/>
            <person name="Jetten M.S.M."/>
            <person name="Mascher T."/>
            <person name="Medema M.H."/>
            <person name="Devos D.P."/>
            <person name="Kaster A.-K."/>
            <person name="Ovreas L."/>
            <person name="Rohde M."/>
            <person name="Galperin M.Y."/>
            <person name="Jogler C."/>
        </authorList>
    </citation>
    <scope>NUCLEOTIDE SEQUENCE [LARGE SCALE GENOMIC DNA]</scope>
    <source>
        <strain evidence="5 6">Pr1d</strain>
    </source>
</reference>
<feature type="domain" description="Carbohydrate kinase PfkB" evidence="4">
    <location>
        <begin position="22"/>
        <end position="286"/>
    </location>
</feature>
<keyword evidence="6" id="KW-1185">Reference proteome</keyword>
<evidence type="ECO:0000313" key="5">
    <source>
        <dbReference type="EMBL" id="QEG37370.1"/>
    </source>
</evidence>
<dbReference type="InterPro" id="IPR011611">
    <property type="entry name" value="PfkB_dom"/>
</dbReference>
<evidence type="ECO:0000256" key="1">
    <source>
        <dbReference type="ARBA" id="ARBA00010688"/>
    </source>
</evidence>
<comment type="similarity">
    <text evidence="1">Belongs to the carbohydrate kinase PfkB family.</text>
</comment>
<dbReference type="SUPFAM" id="SSF53613">
    <property type="entry name" value="Ribokinase-like"/>
    <property type="match status" value="1"/>
</dbReference>
<dbReference type="PROSITE" id="PS00584">
    <property type="entry name" value="PFKB_KINASES_2"/>
    <property type="match status" value="1"/>
</dbReference>